<evidence type="ECO:0000256" key="1">
    <source>
        <dbReference type="SAM" id="Coils"/>
    </source>
</evidence>
<evidence type="ECO:0008006" key="4">
    <source>
        <dbReference type="Google" id="ProtNLM"/>
    </source>
</evidence>
<reference evidence="2" key="2">
    <citation type="submission" date="2020-05" db="UniProtKB">
        <authorList>
            <consortium name="EnsemblMetazoa"/>
        </authorList>
    </citation>
    <scope>IDENTIFICATION</scope>
    <source>
        <strain evidence="2">IAEA</strain>
    </source>
</reference>
<feature type="coiled-coil region" evidence="1">
    <location>
        <begin position="207"/>
        <end position="235"/>
    </location>
</feature>
<accession>A0A1B0BKA3</accession>
<evidence type="ECO:0000313" key="3">
    <source>
        <dbReference type="Proteomes" id="UP000092460"/>
    </source>
</evidence>
<dbReference type="CDD" id="cd15489">
    <property type="entry name" value="PHD_SF"/>
    <property type="match status" value="1"/>
</dbReference>
<dbReference type="Proteomes" id="UP000092460">
    <property type="component" value="Unassembled WGS sequence"/>
</dbReference>
<keyword evidence="3" id="KW-1185">Reference proteome</keyword>
<dbReference type="EnsemblMetazoa" id="GPPI032854-RA">
    <property type="protein sequence ID" value="GPPI032854-PA"/>
    <property type="gene ID" value="GPPI032854"/>
</dbReference>
<sequence length="467" mass="52306">MSGAKLTCCSSLKIEICKICKFKLNSCGNQMKCKVCKDSFHRDCARKGMPWVPQTINISRDTCSECIFMPAAEHALPKRKVTLSTKIIAPFENEVESKEFFTQPVKNTLPQVSDANSKIASCIQKLDDLETLVLVSPANIVNARSLTGNKLPEYNLTSNETKVVAMPKRDAKASSEVASAPGNVDNVNAHLHDIYSEHLPPALERIVSNLNATAARLEEQRLRMSEEVLSKLEDMSSKMHSWAKKVDELESFAKKKILQLENKNNRLHCYMNRADIIIKGIPPAVKSDKLRDIVIAIGDVYGVTLTPFHIKVCCRMQRQAAVLAKFNNVAERDLIMKKYFKDLKLKLCQIYNTDDVVSRVYLDNNYTPIVAKMRVSGIKSLASSKDLKLDVCPEVNVMTCVALQAENNEFCDLLSDGALCAPLHSDKVYPYHLEVCDMMSLQLLRVKYFPREGSFISTRTTATTKAS</sequence>
<protein>
    <recommendedName>
        <fullName evidence="4">Phorbol-ester/DAG-type domain-containing protein</fullName>
    </recommendedName>
</protein>
<proteinExistence type="predicted"/>
<organism evidence="2 3">
    <name type="scientific">Glossina palpalis gambiensis</name>
    <dbReference type="NCBI Taxonomy" id="67801"/>
    <lineage>
        <taxon>Eukaryota</taxon>
        <taxon>Metazoa</taxon>
        <taxon>Ecdysozoa</taxon>
        <taxon>Arthropoda</taxon>
        <taxon>Hexapoda</taxon>
        <taxon>Insecta</taxon>
        <taxon>Pterygota</taxon>
        <taxon>Neoptera</taxon>
        <taxon>Endopterygota</taxon>
        <taxon>Diptera</taxon>
        <taxon>Brachycera</taxon>
        <taxon>Muscomorpha</taxon>
        <taxon>Hippoboscoidea</taxon>
        <taxon>Glossinidae</taxon>
        <taxon>Glossina</taxon>
    </lineage>
</organism>
<reference evidence="3" key="1">
    <citation type="submission" date="2015-01" db="EMBL/GenBank/DDBJ databases">
        <authorList>
            <person name="Aksoy S."/>
            <person name="Warren W."/>
            <person name="Wilson R.K."/>
        </authorList>
    </citation>
    <scope>NUCLEOTIDE SEQUENCE [LARGE SCALE GENOMIC DNA]</scope>
    <source>
        <strain evidence="3">IAEA</strain>
    </source>
</reference>
<keyword evidence="1" id="KW-0175">Coiled coil</keyword>
<evidence type="ECO:0000313" key="2">
    <source>
        <dbReference type="EnsemblMetazoa" id="GPPI032854-PA"/>
    </source>
</evidence>
<dbReference type="EMBL" id="JXJN01015848">
    <property type="status" value="NOT_ANNOTATED_CDS"/>
    <property type="molecule type" value="Genomic_DNA"/>
</dbReference>
<dbReference type="VEuPathDB" id="VectorBase:GPPI032854"/>
<name>A0A1B0BKA3_9MUSC</name>
<dbReference type="AlphaFoldDB" id="A0A1B0BKA3"/>